<accession>A0A4V2SCX0</accession>
<keyword evidence="2" id="KW-1185">Reference proteome</keyword>
<reference evidence="1 2" key="1">
    <citation type="submission" date="2019-03" db="EMBL/GenBank/DDBJ databases">
        <title>Genomic Encyclopedia of Type Strains, Phase IV (KMG-IV): sequencing the most valuable type-strain genomes for metagenomic binning, comparative biology and taxonomic classification.</title>
        <authorList>
            <person name="Goeker M."/>
        </authorList>
    </citation>
    <scope>NUCLEOTIDE SEQUENCE [LARGE SCALE GENOMIC DNA]</scope>
    <source>
        <strain evidence="1 2">DSM 25287</strain>
    </source>
</reference>
<dbReference type="Proteomes" id="UP000295765">
    <property type="component" value="Unassembled WGS sequence"/>
</dbReference>
<sequence length="175" mass="19530">MNQSHSRLIAAYERMMERVHSGLAELEQVEADALPELRRRIDEAAELSVRLGELTREEAELIGAYVRRDVEDAGHYLAETGHELKDWLRFDLELVEDRMLEWFGTAADHTRLAFLQFSDELERASHYRAGEITGPGTLRCDACGAEVALHGTSVILPCVACGGESFKRIAADATS</sequence>
<dbReference type="OrthoDB" id="3174978at2"/>
<dbReference type="Pfam" id="PF07295">
    <property type="entry name" value="DUF1451"/>
    <property type="match status" value="1"/>
</dbReference>
<organism evidence="1 2">
    <name type="scientific">Plasticicumulans lactativorans</name>
    <dbReference type="NCBI Taxonomy" id="1133106"/>
    <lineage>
        <taxon>Bacteria</taxon>
        <taxon>Pseudomonadati</taxon>
        <taxon>Pseudomonadota</taxon>
        <taxon>Gammaproteobacteria</taxon>
        <taxon>Candidatus Competibacteraceae</taxon>
        <taxon>Plasticicumulans</taxon>
    </lineage>
</organism>
<dbReference type="RefSeq" id="WP_132542240.1">
    <property type="nucleotide sequence ID" value="NZ_SLWY01000010.1"/>
</dbReference>
<evidence type="ECO:0000313" key="2">
    <source>
        <dbReference type="Proteomes" id="UP000295765"/>
    </source>
</evidence>
<dbReference type="EMBL" id="SLWY01000010">
    <property type="protein sequence ID" value="TCO81050.1"/>
    <property type="molecule type" value="Genomic_DNA"/>
</dbReference>
<dbReference type="AlphaFoldDB" id="A0A4V2SCX0"/>
<protein>
    <submittedName>
        <fullName evidence="1">Zinc ribbon family protein</fullName>
    </submittedName>
</protein>
<proteinExistence type="predicted"/>
<comment type="caution">
    <text evidence="1">The sequence shown here is derived from an EMBL/GenBank/DDBJ whole genome shotgun (WGS) entry which is preliminary data.</text>
</comment>
<name>A0A4V2SCX0_9GAMM</name>
<evidence type="ECO:0000313" key="1">
    <source>
        <dbReference type="EMBL" id="TCO81050.1"/>
    </source>
</evidence>
<gene>
    <name evidence="1" type="ORF">EV699_11075</name>
</gene>
<dbReference type="InterPro" id="IPR009912">
    <property type="entry name" value="DUF1451"/>
</dbReference>